<dbReference type="EMBL" id="JACHLY010000001">
    <property type="protein sequence ID" value="MBB6000296.1"/>
    <property type="molecule type" value="Genomic_DNA"/>
</dbReference>
<dbReference type="EC" id="3.1.2.-" evidence="1"/>
<gene>
    <name evidence="1" type="ORF">HNR25_004047</name>
</gene>
<keyword evidence="2" id="KW-1185">Reference proteome</keyword>
<dbReference type="InterPro" id="IPR050563">
    <property type="entry name" value="4-hydroxybenzoyl-CoA_TE"/>
</dbReference>
<dbReference type="PANTHER" id="PTHR31793">
    <property type="entry name" value="4-HYDROXYBENZOYL-COA THIOESTERASE FAMILY MEMBER"/>
    <property type="match status" value="1"/>
</dbReference>
<organism evidence="1 2">
    <name type="scientific">Streptomonospora salina</name>
    <dbReference type="NCBI Taxonomy" id="104205"/>
    <lineage>
        <taxon>Bacteria</taxon>
        <taxon>Bacillati</taxon>
        <taxon>Actinomycetota</taxon>
        <taxon>Actinomycetes</taxon>
        <taxon>Streptosporangiales</taxon>
        <taxon>Nocardiopsidaceae</taxon>
        <taxon>Streptomonospora</taxon>
    </lineage>
</organism>
<sequence length="162" mass="18169">MSLSEGWIVVVQAATQADVSQTASGGPRRHVFHAHVRFADLDPLNHVNNVRMLTYLEDARIAFLRPDFGPDRHGTLGGLVVARHEVDYLKPILMRHDPIRVETRVTEVRNASFRIAYEICDDDGVYARAVSVLVGYDTADQSVRRLDAAERAYLNGFLLPEV</sequence>
<proteinExistence type="predicted"/>
<accession>A0A841EBD5</accession>
<dbReference type="Pfam" id="PF13279">
    <property type="entry name" value="4HBT_2"/>
    <property type="match status" value="1"/>
</dbReference>
<evidence type="ECO:0000313" key="2">
    <source>
        <dbReference type="Proteomes" id="UP000578077"/>
    </source>
</evidence>
<dbReference type="Proteomes" id="UP000578077">
    <property type="component" value="Unassembled WGS sequence"/>
</dbReference>
<dbReference type="InterPro" id="IPR029069">
    <property type="entry name" value="HotDog_dom_sf"/>
</dbReference>
<comment type="caution">
    <text evidence="1">The sequence shown here is derived from an EMBL/GenBank/DDBJ whole genome shotgun (WGS) entry which is preliminary data.</text>
</comment>
<protein>
    <submittedName>
        <fullName evidence="1">Acyl-CoA thioester hydrolase</fullName>
        <ecNumber evidence="1">3.1.2.-</ecNumber>
    </submittedName>
</protein>
<dbReference type="AlphaFoldDB" id="A0A841EBD5"/>
<dbReference type="Gene3D" id="3.10.129.10">
    <property type="entry name" value="Hotdog Thioesterase"/>
    <property type="match status" value="1"/>
</dbReference>
<evidence type="ECO:0000313" key="1">
    <source>
        <dbReference type="EMBL" id="MBB6000296.1"/>
    </source>
</evidence>
<dbReference type="PANTHER" id="PTHR31793:SF24">
    <property type="entry name" value="LONG-CHAIN ACYL-COA THIOESTERASE FADM"/>
    <property type="match status" value="1"/>
</dbReference>
<reference evidence="1 2" key="1">
    <citation type="submission" date="2020-08" db="EMBL/GenBank/DDBJ databases">
        <title>Sequencing the genomes of 1000 actinobacteria strains.</title>
        <authorList>
            <person name="Klenk H.-P."/>
        </authorList>
    </citation>
    <scope>NUCLEOTIDE SEQUENCE [LARGE SCALE GENOMIC DNA]</scope>
    <source>
        <strain evidence="1 2">DSM 44593</strain>
    </source>
</reference>
<dbReference type="GO" id="GO:0047617">
    <property type="term" value="F:fatty acyl-CoA hydrolase activity"/>
    <property type="evidence" value="ECO:0007669"/>
    <property type="project" value="TreeGrafter"/>
</dbReference>
<keyword evidence="1" id="KW-0378">Hydrolase</keyword>
<dbReference type="CDD" id="cd00586">
    <property type="entry name" value="4HBT"/>
    <property type="match status" value="1"/>
</dbReference>
<dbReference type="SUPFAM" id="SSF54637">
    <property type="entry name" value="Thioesterase/thiol ester dehydrase-isomerase"/>
    <property type="match status" value="1"/>
</dbReference>
<name>A0A841EBD5_9ACTN</name>